<keyword evidence="1" id="KW-0812">Transmembrane</keyword>
<accession>A0A9J6QT69</accession>
<evidence type="ECO:0000313" key="2">
    <source>
        <dbReference type="EMBL" id="MCU7377907.1"/>
    </source>
</evidence>
<evidence type="ECO:0000313" key="3">
    <source>
        <dbReference type="Proteomes" id="UP001065549"/>
    </source>
</evidence>
<sequence>MKYLIILVPIVLLIATIYLIRQANAKKDYPKSAAMKKWIGSEVVLLVICIAIVCTL</sequence>
<keyword evidence="3" id="KW-1185">Reference proteome</keyword>
<name>A0A9J6QT69_9FIRM</name>
<reference evidence="2" key="1">
    <citation type="submission" date="2022-09" db="EMBL/GenBank/DDBJ databases">
        <title>Culturomic study of gut microbiota in children with autism spectrum disorder.</title>
        <authorList>
            <person name="Efimov B.A."/>
            <person name="Chaplin A.V."/>
            <person name="Sokolova S.R."/>
            <person name="Pikina A.P."/>
            <person name="Korzhanova M."/>
            <person name="Belova V."/>
            <person name="Korostin D."/>
        </authorList>
    </citation>
    <scope>NUCLEOTIDE SEQUENCE</scope>
    <source>
        <strain evidence="2">ASD5510</strain>
    </source>
</reference>
<dbReference type="EMBL" id="JAOSHN010000002">
    <property type="protein sequence ID" value="MCU7377907.1"/>
    <property type="molecule type" value="Genomic_DNA"/>
</dbReference>
<protein>
    <submittedName>
        <fullName evidence="2">Uncharacterized protein</fullName>
    </submittedName>
</protein>
<gene>
    <name evidence="2" type="ORF">OBO34_06020</name>
</gene>
<feature type="transmembrane region" description="Helical" evidence="1">
    <location>
        <begin position="38"/>
        <end position="55"/>
    </location>
</feature>
<organism evidence="2 3">
    <name type="scientific">Hominibacterium faecale</name>
    <dbReference type="NCBI Taxonomy" id="2839743"/>
    <lineage>
        <taxon>Bacteria</taxon>
        <taxon>Bacillati</taxon>
        <taxon>Bacillota</taxon>
        <taxon>Clostridia</taxon>
        <taxon>Peptostreptococcales</taxon>
        <taxon>Anaerovoracaceae</taxon>
        <taxon>Hominibacterium</taxon>
    </lineage>
</organism>
<proteinExistence type="predicted"/>
<dbReference type="Proteomes" id="UP001065549">
    <property type="component" value="Unassembled WGS sequence"/>
</dbReference>
<keyword evidence="1" id="KW-0472">Membrane</keyword>
<dbReference type="RefSeq" id="WP_253019676.1">
    <property type="nucleotide sequence ID" value="NZ_JAJAGH010000006.1"/>
</dbReference>
<keyword evidence="1" id="KW-1133">Transmembrane helix</keyword>
<evidence type="ECO:0000256" key="1">
    <source>
        <dbReference type="SAM" id="Phobius"/>
    </source>
</evidence>
<dbReference type="AlphaFoldDB" id="A0A9J6QT69"/>
<comment type="caution">
    <text evidence="2">The sequence shown here is derived from an EMBL/GenBank/DDBJ whole genome shotgun (WGS) entry which is preliminary data.</text>
</comment>